<dbReference type="KEGG" id="nvr:FEJ81_02885"/>
<gene>
    <name evidence="2" type="ORF">FEJ81_02885</name>
</gene>
<name>A0A4V1FYJ2_9EURY</name>
<organism evidence="2 3">
    <name type="scientific">Natrinema versiforme</name>
    <dbReference type="NCBI Taxonomy" id="88724"/>
    <lineage>
        <taxon>Archaea</taxon>
        <taxon>Methanobacteriati</taxon>
        <taxon>Methanobacteriota</taxon>
        <taxon>Stenosarchaea group</taxon>
        <taxon>Halobacteria</taxon>
        <taxon>Halobacteriales</taxon>
        <taxon>Natrialbaceae</taxon>
        <taxon>Natrinema</taxon>
    </lineage>
</organism>
<accession>A0A4V1FYJ2</accession>
<evidence type="ECO:0000313" key="2">
    <source>
        <dbReference type="EMBL" id="QCS41343.1"/>
    </source>
</evidence>
<feature type="domain" description="Halobacterial output" evidence="1">
    <location>
        <begin position="14"/>
        <end position="74"/>
    </location>
</feature>
<sequence>MNSLESTSVSVTATDQLSMAVIDLVAQVEDADPIELNPLYDAIDPDLLDSLPDSTGFTSLEFSYQGYTVAVADTDDGVDVSLEGAEISADVSRSDLMDTESST</sequence>
<evidence type="ECO:0000259" key="1">
    <source>
        <dbReference type="Pfam" id="PF18545"/>
    </source>
</evidence>
<dbReference type="GeneID" id="40264183"/>
<evidence type="ECO:0000313" key="3">
    <source>
        <dbReference type="Proteomes" id="UP000302218"/>
    </source>
</evidence>
<dbReference type="RefSeq" id="WP_138243856.1">
    <property type="nucleotide sequence ID" value="NZ_CP040330.1"/>
</dbReference>
<dbReference type="AlphaFoldDB" id="A0A4V1FYJ2"/>
<dbReference type="Pfam" id="PF18545">
    <property type="entry name" value="HalOD1"/>
    <property type="match status" value="1"/>
</dbReference>
<reference evidence="3" key="1">
    <citation type="submission" date="2019-05" db="EMBL/GenBank/DDBJ databases">
        <title>Genome sequence and methylation pattern of the halophilic Archaeon Natrinema versiforme BOL5-4.</title>
        <authorList>
            <person name="DasSarma P."/>
            <person name="Anton B.P."/>
            <person name="DasSarma S.L."/>
            <person name="Martinez F.L."/>
            <person name="Guzman D."/>
            <person name="Roberts R.J."/>
            <person name="DasSarma S."/>
        </authorList>
    </citation>
    <scope>NUCLEOTIDE SEQUENCE [LARGE SCALE GENOMIC DNA]</scope>
    <source>
        <strain evidence="3">BOL5-4</strain>
    </source>
</reference>
<dbReference type="InterPro" id="IPR040624">
    <property type="entry name" value="HalOD1"/>
</dbReference>
<protein>
    <recommendedName>
        <fullName evidence="1">Halobacterial output domain-containing protein</fullName>
    </recommendedName>
</protein>
<dbReference type="OrthoDB" id="271604at2157"/>
<dbReference type="Proteomes" id="UP000302218">
    <property type="component" value="Chromosome"/>
</dbReference>
<dbReference type="EMBL" id="CP040330">
    <property type="protein sequence ID" value="QCS41343.1"/>
    <property type="molecule type" value="Genomic_DNA"/>
</dbReference>
<proteinExistence type="predicted"/>